<dbReference type="AlphaFoldDB" id="A0A1V4JBP3"/>
<dbReference type="Proteomes" id="UP000190648">
    <property type="component" value="Unassembled WGS sequence"/>
</dbReference>
<dbReference type="EMBL" id="LSYS01008075">
    <property type="protein sequence ID" value="OPJ69504.1"/>
    <property type="molecule type" value="Genomic_DNA"/>
</dbReference>
<protein>
    <submittedName>
        <fullName evidence="2">Uncharacterized protein</fullName>
    </submittedName>
</protein>
<evidence type="ECO:0000313" key="2">
    <source>
        <dbReference type="EMBL" id="OPJ69504.1"/>
    </source>
</evidence>
<sequence length="153" mass="16423">MQRRLSLDGGAGSAPRVSPPAGKESTAKETSKMNLNLVGRRVNKKLTSEPQATEGGQQNKNTPVKTMPQTCQKTFTYPKKTMELQTFVTTVLEKVKYANHFATGCIFTKIETSHFKGCAGHPPTSELTCCSCTSPEAASSEGDPLDAAARIIS</sequence>
<name>A0A1V4JBP3_PATFA</name>
<gene>
    <name evidence="2" type="ORF">AV530_012539</name>
</gene>
<evidence type="ECO:0000313" key="3">
    <source>
        <dbReference type="Proteomes" id="UP000190648"/>
    </source>
</evidence>
<proteinExistence type="predicted"/>
<comment type="caution">
    <text evidence="2">The sequence shown here is derived from an EMBL/GenBank/DDBJ whole genome shotgun (WGS) entry which is preliminary data.</text>
</comment>
<reference evidence="2 3" key="1">
    <citation type="submission" date="2016-02" db="EMBL/GenBank/DDBJ databases">
        <title>Band-tailed pigeon sequencing and assembly.</title>
        <authorList>
            <person name="Soares A.E."/>
            <person name="Novak B.J."/>
            <person name="Rice E.S."/>
            <person name="O'Connell B."/>
            <person name="Chang D."/>
            <person name="Weber S."/>
            <person name="Shapiro B."/>
        </authorList>
    </citation>
    <scope>NUCLEOTIDE SEQUENCE [LARGE SCALE GENOMIC DNA]</scope>
    <source>
        <strain evidence="2">BTP2013</strain>
        <tissue evidence="2">Blood</tissue>
    </source>
</reference>
<keyword evidence="3" id="KW-1185">Reference proteome</keyword>
<feature type="region of interest" description="Disordered" evidence="1">
    <location>
        <begin position="1"/>
        <end position="67"/>
    </location>
</feature>
<organism evidence="2 3">
    <name type="scientific">Patagioenas fasciata monilis</name>
    <dbReference type="NCBI Taxonomy" id="372326"/>
    <lineage>
        <taxon>Eukaryota</taxon>
        <taxon>Metazoa</taxon>
        <taxon>Chordata</taxon>
        <taxon>Craniata</taxon>
        <taxon>Vertebrata</taxon>
        <taxon>Euteleostomi</taxon>
        <taxon>Archelosauria</taxon>
        <taxon>Archosauria</taxon>
        <taxon>Dinosauria</taxon>
        <taxon>Saurischia</taxon>
        <taxon>Theropoda</taxon>
        <taxon>Coelurosauria</taxon>
        <taxon>Aves</taxon>
        <taxon>Neognathae</taxon>
        <taxon>Neoaves</taxon>
        <taxon>Columbimorphae</taxon>
        <taxon>Columbiformes</taxon>
        <taxon>Columbidae</taxon>
        <taxon>Patagioenas</taxon>
    </lineage>
</organism>
<accession>A0A1V4JBP3</accession>
<feature type="compositionally biased region" description="Polar residues" evidence="1">
    <location>
        <begin position="48"/>
        <end position="67"/>
    </location>
</feature>
<evidence type="ECO:0000256" key="1">
    <source>
        <dbReference type="SAM" id="MobiDB-lite"/>
    </source>
</evidence>